<feature type="chain" id="PRO_5046311698" evidence="1">
    <location>
        <begin position="24"/>
        <end position="132"/>
    </location>
</feature>
<accession>A0ABT4RL26</accession>
<feature type="signal peptide" evidence="1">
    <location>
        <begin position="1"/>
        <end position="23"/>
    </location>
</feature>
<keyword evidence="1" id="KW-0732">Signal</keyword>
<evidence type="ECO:0000313" key="2">
    <source>
        <dbReference type="EMBL" id="MDA0139260.1"/>
    </source>
</evidence>
<sequence>MKNWIVAAIVAVAGAGLVATATAAPSKEKKAGAFNQVLANKLGEQLDKPAEDVQAALKASRKDVKAAEKGNKREVWTNTVAAALKVEPKQLSDAVRALVKQRLDALVQDGWLTAEQAAKREDKLWVPFLRVR</sequence>
<evidence type="ECO:0000256" key="1">
    <source>
        <dbReference type="SAM" id="SignalP"/>
    </source>
</evidence>
<protein>
    <submittedName>
        <fullName evidence="2">Uncharacterized protein</fullName>
    </submittedName>
</protein>
<keyword evidence="3" id="KW-1185">Reference proteome</keyword>
<gene>
    <name evidence="2" type="ORF">OJ962_17290</name>
</gene>
<comment type="caution">
    <text evidence="2">The sequence shown here is derived from an EMBL/GenBank/DDBJ whole genome shotgun (WGS) entry which is preliminary data.</text>
</comment>
<proteinExistence type="predicted"/>
<dbReference type="RefSeq" id="WP_202956623.1">
    <property type="nucleotide sequence ID" value="NZ_JAPCID010000023.1"/>
</dbReference>
<dbReference type="Proteomes" id="UP001147700">
    <property type="component" value="Unassembled WGS sequence"/>
</dbReference>
<reference evidence="2" key="1">
    <citation type="submission" date="2022-10" db="EMBL/GenBank/DDBJ databases">
        <title>The WGS of Solirubrobacter sp. CPCC 204708.</title>
        <authorList>
            <person name="Jiang Z."/>
        </authorList>
    </citation>
    <scope>NUCLEOTIDE SEQUENCE</scope>
    <source>
        <strain evidence="2">CPCC 204708</strain>
    </source>
</reference>
<name>A0ABT4RL26_9ACTN</name>
<organism evidence="2 3">
    <name type="scientific">Solirubrobacter deserti</name>
    <dbReference type="NCBI Taxonomy" id="2282478"/>
    <lineage>
        <taxon>Bacteria</taxon>
        <taxon>Bacillati</taxon>
        <taxon>Actinomycetota</taxon>
        <taxon>Thermoleophilia</taxon>
        <taxon>Solirubrobacterales</taxon>
        <taxon>Solirubrobacteraceae</taxon>
        <taxon>Solirubrobacter</taxon>
    </lineage>
</organism>
<evidence type="ECO:0000313" key="3">
    <source>
        <dbReference type="Proteomes" id="UP001147700"/>
    </source>
</evidence>
<dbReference type="EMBL" id="JAPCID010000023">
    <property type="protein sequence ID" value="MDA0139260.1"/>
    <property type="molecule type" value="Genomic_DNA"/>
</dbReference>